<protein>
    <submittedName>
        <fullName evidence="1">(rape) hypothetical protein</fullName>
    </submittedName>
</protein>
<organism evidence="1">
    <name type="scientific">Brassica napus</name>
    <name type="common">Rape</name>
    <dbReference type="NCBI Taxonomy" id="3708"/>
    <lineage>
        <taxon>Eukaryota</taxon>
        <taxon>Viridiplantae</taxon>
        <taxon>Streptophyta</taxon>
        <taxon>Embryophyta</taxon>
        <taxon>Tracheophyta</taxon>
        <taxon>Spermatophyta</taxon>
        <taxon>Magnoliopsida</taxon>
        <taxon>eudicotyledons</taxon>
        <taxon>Gunneridae</taxon>
        <taxon>Pentapetalae</taxon>
        <taxon>rosids</taxon>
        <taxon>malvids</taxon>
        <taxon>Brassicales</taxon>
        <taxon>Brassicaceae</taxon>
        <taxon>Brassiceae</taxon>
        <taxon>Brassica</taxon>
    </lineage>
</organism>
<dbReference type="Proteomes" id="UP001295469">
    <property type="component" value="Chromosome A10"/>
</dbReference>
<dbReference type="EMBL" id="HG994364">
    <property type="protein sequence ID" value="CAF2308043.1"/>
    <property type="molecule type" value="Genomic_DNA"/>
</dbReference>
<gene>
    <name evidence="1" type="ORF">DARMORV10_A10P01220.1</name>
</gene>
<reference evidence="1" key="1">
    <citation type="submission" date="2021-01" db="EMBL/GenBank/DDBJ databases">
        <authorList>
            <consortium name="Genoscope - CEA"/>
            <person name="William W."/>
        </authorList>
    </citation>
    <scope>NUCLEOTIDE SEQUENCE</scope>
</reference>
<evidence type="ECO:0000313" key="1">
    <source>
        <dbReference type="EMBL" id="CAF2308043.1"/>
    </source>
</evidence>
<accession>A0A817B093</accession>
<name>A0A817B093_BRANA</name>
<sequence length="55" mass="6408">MGTTFGKPFAGLINTAPTQNRRNPFLNKAHHWIEWGSFKFKNSSFSFFEIEEQKS</sequence>
<proteinExistence type="predicted"/>
<dbReference type="AlphaFoldDB" id="A0A817B093"/>